<comment type="caution">
    <text evidence="5">The sequence shown here is derived from an EMBL/GenBank/DDBJ whole genome shotgun (WGS) entry which is preliminary data.</text>
</comment>
<evidence type="ECO:0000256" key="2">
    <source>
        <dbReference type="ARBA" id="ARBA00023125"/>
    </source>
</evidence>
<keyword evidence="2 5" id="KW-0238">DNA-binding</keyword>
<dbReference type="PANTHER" id="PTHR43214:SF24">
    <property type="entry name" value="TRANSCRIPTIONAL REGULATORY PROTEIN NARL-RELATED"/>
    <property type="match status" value="1"/>
</dbReference>
<dbReference type="Gene3D" id="3.40.50.2300">
    <property type="match status" value="1"/>
</dbReference>
<dbReference type="InterPro" id="IPR016032">
    <property type="entry name" value="Sig_transdc_resp-reg_C-effctor"/>
</dbReference>
<evidence type="ECO:0000313" key="6">
    <source>
        <dbReference type="Proteomes" id="UP001519363"/>
    </source>
</evidence>
<reference evidence="5 6" key="1">
    <citation type="submission" date="2021-03" db="EMBL/GenBank/DDBJ databases">
        <title>Sequencing the genomes of 1000 actinobacteria strains.</title>
        <authorList>
            <person name="Klenk H.-P."/>
        </authorList>
    </citation>
    <scope>NUCLEOTIDE SEQUENCE [LARGE SCALE GENOMIC DNA]</scope>
    <source>
        <strain evidence="5 6">DSM 44580</strain>
    </source>
</reference>
<dbReference type="PROSITE" id="PS50043">
    <property type="entry name" value="HTH_LUXR_2"/>
    <property type="match status" value="1"/>
</dbReference>
<dbReference type="GO" id="GO:0003677">
    <property type="term" value="F:DNA binding"/>
    <property type="evidence" value="ECO:0007669"/>
    <property type="project" value="UniProtKB-KW"/>
</dbReference>
<sequence>MSVVTIAAADSSASSTTTQRERLAVAVHTGDQRLAADLMPVLALSPDLRLLPATESALADIVLVLAEIVTDALLIELDGLSARAVNKAQRFVLVAGPLRERHLARIFGAGVVSILPRREVSPRMVVRALVASHQGHAVLPERLTRWLVDETRFVQTNLLATQGLTVGGLTVREVEVIKLIAKGEETAAIAAQLNYSERTIKKIVKDLLSRLELRNRAHAVSYALRVGAI</sequence>
<evidence type="ECO:0000313" key="5">
    <source>
        <dbReference type="EMBL" id="MBP2472319.1"/>
    </source>
</evidence>
<organism evidence="5 6">
    <name type="scientific">Crossiella equi</name>
    <dbReference type="NCBI Taxonomy" id="130796"/>
    <lineage>
        <taxon>Bacteria</taxon>
        <taxon>Bacillati</taxon>
        <taxon>Actinomycetota</taxon>
        <taxon>Actinomycetes</taxon>
        <taxon>Pseudonocardiales</taxon>
        <taxon>Pseudonocardiaceae</taxon>
        <taxon>Crossiella</taxon>
    </lineage>
</organism>
<keyword evidence="3" id="KW-0804">Transcription</keyword>
<dbReference type="InterPro" id="IPR039420">
    <property type="entry name" value="WalR-like"/>
</dbReference>
<name>A0ABS5A6U4_9PSEU</name>
<dbReference type="InterPro" id="IPR000792">
    <property type="entry name" value="Tscrpt_reg_LuxR_C"/>
</dbReference>
<evidence type="ECO:0000256" key="3">
    <source>
        <dbReference type="ARBA" id="ARBA00023163"/>
    </source>
</evidence>
<gene>
    <name evidence="5" type="ORF">JOF53_001191</name>
</gene>
<dbReference type="CDD" id="cd06170">
    <property type="entry name" value="LuxR_C_like"/>
    <property type="match status" value="1"/>
</dbReference>
<evidence type="ECO:0000256" key="1">
    <source>
        <dbReference type="ARBA" id="ARBA00023015"/>
    </source>
</evidence>
<evidence type="ECO:0000259" key="4">
    <source>
        <dbReference type="PROSITE" id="PS50043"/>
    </source>
</evidence>
<keyword evidence="6" id="KW-1185">Reference proteome</keyword>
<accession>A0ABS5A6U4</accession>
<dbReference type="SMART" id="SM00421">
    <property type="entry name" value="HTH_LUXR"/>
    <property type="match status" value="1"/>
</dbReference>
<dbReference type="RefSeq" id="WP_086781535.1">
    <property type="nucleotide sequence ID" value="NZ_JAGIOO010000001.1"/>
</dbReference>
<feature type="domain" description="HTH luxR-type" evidence="4">
    <location>
        <begin position="169"/>
        <end position="227"/>
    </location>
</feature>
<dbReference type="Proteomes" id="UP001519363">
    <property type="component" value="Unassembled WGS sequence"/>
</dbReference>
<dbReference type="EMBL" id="JAGIOO010000001">
    <property type="protein sequence ID" value="MBP2472319.1"/>
    <property type="molecule type" value="Genomic_DNA"/>
</dbReference>
<protein>
    <submittedName>
        <fullName evidence="5">DNA-binding NarL/FixJ family response regulator</fullName>
    </submittedName>
</protein>
<dbReference type="Pfam" id="PF00196">
    <property type="entry name" value="GerE"/>
    <property type="match status" value="1"/>
</dbReference>
<proteinExistence type="predicted"/>
<dbReference type="PANTHER" id="PTHR43214">
    <property type="entry name" value="TWO-COMPONENT RESPONSE REGULATOR"/>
    <property type="match status" value="1"/>
</dbReference>
<dbReference type="SUPFAM" id="SSF46894">
    <property type="entry name" value="C-terminal effector domain of the bipartite response regulators"/>
    <property type="match status" value="1"/>
</dbReference>
<keyword evidence="1" id="KW-0805">Transcription regulation</keyword>
<dbReference type="PRINTS" id="PR00038">
    <property type="entry name" value="HTHLUXR"/>
</dbReference>